<accession>A0A285FIE0</accession>
<reference evidence="2 3" key="1">
    <citation type="submission" date="2017-09" db="EMBL/GenBank/DDBJ databases">
        <authorList>
            <person name="Ehlers B."/>
            <person name="Leendertz F.H."/>
        </authorList>
    </citation>
    <scope>NUCLEOTIDE SEQUENCE [LARGE SCALE GENOMIC DNA]</scope>
    <source>
        <strain evidence="2 3">CGMCC 4.6857</strain>
    </source>
</reference>
<evidence type="ECO:0000313" key="2">
    <source>
        <dbReference type="EMBL" id="SNY10126.1"/>
    </source>
</evidence>
<feature type="transmembrane region" description="Helical" evidence="1">
    <location>
        <begin position="42"/>
        <end position="63"/>
    </location>
</feature>
<dbReference type="EMBL" id="OBDY01000001">
    <property type="protein sequence ID" value="SNY10126.1"/>
    <property type="molecule type" value="Genomic_DNA"/>
</dbReference>
<dbReference type="RefSeq" id="WP_097318145.1">
    <property type="nucleotide sequence ID" value="NZ_OBDY01000001.1"/>
</dbReference>
<dbReference type="AlphaFoldDB" id="A0A285FIE0"/>
<feature type="transmembrane region" description="Helical" evidence="1">
    <location>
        <begin position="6"/>
        <end position="30"/>
    </location>
</feature>
<keyword evidence="1" id="KW-0472">Membrane</keyword>
<dbReference type="Proteomes" id="UP000219612">
    <property type="component" value="Unassembled WGS sequence"/>
</dbReference>
<keyword evidence="1" id="KW-0812">Transmembrane</keyword>
<feature type="transmembrane region" description="Helical" evidence="1">
    <location>
        <begin position="83"/>
        <end position="107"/>
    </location>
</feature>
<evidence type="ECO:0000256" key="1">
    <source>
        <dbReference type="SAM" id="Phobius"/>
    </source>
</evidence>
<keyword evidence="3" id="KW-1185">Reference proteome</keyword>
<name>A0A285FIE0_9ACTN</name>
<organism evidence="2 3">
    <name type="scientific">Paractinoplanes atraurantiacus</name>
    <dbReference type="NCBI Taxonomy" id="1036182"/>
    <lineage>
        <taxon>Bacteria</taxon>
        <taxon>Bacillati</taxon>
        <taxon>Actinomycetota</taxon>
        <taxon>Actinomycetes</taxon>
        <taxon>Micromonosporales</taxon>
        <taxon>Micromonosporaceae</taxon>
        <taxon>Paractinoplanes</taxon>
    </lineage>
</organism>
<sequence>MYAIGPFVGILMVQFPVLAVLIAGLVIVSMPGRRLTGRSGGLARAGLGVLLAEVVASMIWSAVFTQIVAQGPFDMSVTQFSVVNAIISFMLAVLFAAGLGLLVAALVSARSRADG</sequence>
<gene>
    <name evidence="2" type="ORF">SAMN05421748_101919</name>
</gene>
<keyword evidence="1" id="KW-1133">Transmembrane helix</keyword>
<proteinExistence type="predicted"/>
<protein>
    <submittedName>
        <fullName evidence="2">Uncharacterized protein</fullName>
    </submittedName>
</protein>
<evidence type="ECO:0000313" key="3">
    <source>
        <dbReference type="Proteomes" id="UP000219612"/>
    </source>
</evidence>